<evidence type="ECO:0000256" key="3">
    <source>
        <dbReference type="ARBA" id="ARBA00022723"/>
    </source>
</evidence>
<feature type="domain" description="Nudix hydrolase" evidence="7">
    <location>
        <begin position="25"/>
        <end position="220"/>
    </location>
</feature>
<comment type="cofactor">
    <cofactor evidence="2">
        <name>Mg(2+)</name>
        <dbReference type="ChEBI" id="CHEBI:18420"/>
    </cofactor>
</comment>
<dbReference type="GO" id="GO:0046872">
    <property type="term" value="F:metal ion binding"/>
    <property type="evidence" value="ECO:0007669"/>
    <property type="project" value="UniProtKB-KW"/>
</dbReference>
<dbReference type="PANTHER" id="PTHR12318:SF0">
    <property type="entry name" value="ACYL-COENZYME A DIPHOSPHATASE NUDT19"/>
    <property type="match status" value="1"/>
</dbReference>
<keyword evidence="3" id="KW-0479">Metal-binding</keyword>
<dbReference type="Proteomes" id="UP000631694">
    <property type="component" value="Unassembled WGS sequence"/>
</dbReference>
<comment type="caution">
    <text evidence="8">The sequence shown here is derived from an EMBL/GenBank/DDBJ whole genome shotgun (WGS) entry which is preliminary data.</text>
</comment>
<keyword evidence="5" id="KW-0460">Magnesium</keyword>
<proteinExistence type="predicted"/>
<dbReference type="RefSeq" id="WP_197309686.1">
    <property type="nucleotide sequence ID" value="NZ_JADZLT010000039.1"/>
</dbReference>
<evidence type="ECO:0000256" key="4">
    <source>
        <dbReference type="ARBA" id="ARBA00022801"/>
    </source>
</evidence>
<dbReference type="AlphaFoldDB" id="A0A931MWC2"/>
<dbReference type="InterPro" id="IPR000086">
    <property type="entry name" value="NUDIX_hydrolase_dom"/>
</dbReference>
<dbReference type="InterPro" id="IPR039121">
    <property type="entry name" value="NUDT19"/>
</dbReference>
<evidence type="ECO:0000313" key="9">
    <source>
        <dbReference type="Proteomes" id="UP000631694"/>
    </source>
</evidence>
<name>A0A931MWC2_9HYPH</name>
<evidence type="ECO:0000256" key="6">
    <source>
        <dbReference type="ARBA" id="ARBA00023211"/>
    </source>
</evidence>
<evidence type="ECO:0000256" key="5">
    <source>
        <dbReference type="ARBA" id="ARBA00022842"/>
    </source>
</evidence>
<gene>
    <name evidence="8" type="ORF">I5731_02015</name>
</gene>
<dbReference type="GO" id="GO:0016818">
    <property type="term" value="F:hydrolase activity, acting on acid anhydrides, in phosphorus-containing anhydrides"/>
    <property type="evidence" value="ECO:0007669"/>
    <property type="project" value="InterPro"/>
</dbReference>
<keyword evidence="9" id="KW-1185">Reference proteome</keyword>
<dbReference type="SUPFAM" id="SSF55811">
    <property type="entry name" value="Nudix"/>
    <property type="match status" value="1"/>
</dbReference>
<keyword evidence="4 8" id="KW-0378">Hydrolase</keyword>
<dbReference type="Gene3D" id="3.90.79.10">
    <property type="entry name" value="Nucleoside Triphosphate Pyrophosphohydrolase"/>
    <property type="match status" value="1"/>
</dbReference>
<comment type="cofactor">
    <cofactor evidence="1">
        <name>Mn(2+)</name>
        <dbReference type="ChEBI" id="CHEBI:29035"/>
    </cofactor>
</comment>
<dbReference type="EMBL" id="JADZLT010000039">
    <property type="protein sequence ID" value="MBH0236588.1"/>
    <property type="molecule type" value="Genomic_DNA"/>
</dbReference>
<organism evidence="8 9">
    <name type="scientific">Methylobrevis albus</name>
    <dbReference type="NCBI Taxonomy" id="2793297"/>
    <lineage>
        <taxon>Bacteria</taxon>
        <taxon>Pseudomonadati</taxon>
        <taxon>Pseudomonadota</taxon>
        <taxon>Alphaproteobacteria</taxon>
        <taxon>Hyphomicrobiales</taxon>
        <taxon>Pleomorphomonadaceae</taxon>
        <taxon>Methylobrevis</taxon>
    </lineage>
</organism>
<reference evidence="8" key="1">
    <citation type="submission" date="2020-12" db="EMBL/GenBank/DDBJ databases">
        <title>Methylobrevis albus sp. nov., isolated from fresh water lack sediment.</title>
        <authorList>
            <person name="Zou Q."/>
        </authorList>
    </citation>
    <scope>NUCLEOTIDE SEQUENCE</scope>
    <source>
        <strain evidence="8">L22</strain>
    </source>
</reference>
<evidence type="ECO:0000256" key="2">
    <source>
        <dbReference type="ARBA" id="ARBA00001946"/>
    </source>
</evidence>
<evidence type="ECO:0000256" key="1">
    <source>
        <dbReference type="ARBA" id="ARBA00001936"/>
    </source>
</evidence>
<accession>A0A931MWC2</accession>
<evidence type="ECO:0000259" key="7">
    <source>
        <dbReference type="PROSITE" id="PS51462"/>
    </source>
</evidence>
<dbReference type="InterPro" id="IPR015797">
    <property type="entry name" value="NUDIX_hydrolase-like_dom_sf"/>
</dbReference>
<evidence type="ECO:0000313" key="8">
    <source>
        <dbReference type="EMBL" id="MBH0236588.1"/>
    </source>
</evidence>
<dbReference type="PROSITE" id="PS51462">
    <property type="entry name" value="NUDIX"/>
    <property type="match status" value="1"/>
</dbReference>
<dbReference type="PANTHER" id="PTHR12318">
    <property type="entry name" value="TESTOSTERONE-REGULATED PROTEIN RP2"/>
    <property type="match status" value="1"/>
</dbReference>
<sequence>MSEVVLEGRVGNTVGADGSKPRYLRPKDSATILVLDRSPSGVRVLMGRRPGKDAFMPAAYVFPGGRVDPGDGRAFAAGELDPVVVARLMDRMRPRPSAARARALALCAIRETAEESGYLLGRSGVSLPSNSAPDWHPFVAAGVSPDLSPLRVLGRAITPPGRVRRFDSRFFVVFADAIAVRPEGVAGSGELENIVWPTLDEADALELPRITRAIINDLKQRLVVDPTLAPEGPATFYRPVKGSFVREAM</sequence>
<keyword evidence="6" id="KW-0464">Manganese</keyword>
<protein>
    <submittedName>
        <fullName evidence="8">NUDIX hydrolase</fullName>
    </submittedName>
</protein>
<dbReference type="CDD" id="cd18870">
    <property type="entry name" value="NUDIX_AcylCoAdiphos_Nudt19"/>
    <property type="match status" value="1"/>
</dbReference>